<dbReference type="PANTHER" id="PTHR30348">
    <property type="entry name" value="UNCHARACTERIZED PROTEIN YECE"/>
    <property type="match status" value="1"/>
</dbReference>
<organism evidence="1 2">
    <name type="scientific">Metabacillus sediminilitoris</name>
    <dbReference type="NCBI Taxonomy" id="2567941"/>
    <lineage>
        <taxon>Bacteria</taxon>
        <taxon>Bacillati</taxon>
        <taxon>Bacillota</taxon>
        <taxon>Bacilli</taxon>
        <taxon>Bacillales</taxon>
        <taxon>Bacillaceae</taxon>
        <taxon>Metabacillus</taxon>
    </lineage>
</organism>
<dbReference type="PANTHER" id="PTHR30348:SF13">
    <property type="entry name" value="UPF0759 PROTEIN YUNF"/>
    <property type="match status" value="1"/>
</dbReference>
<reference evidence="1 2" key="1">
    <citation type="submission" date="2019-04" db="EMBL/GenBank/DDBJ databases">
        <title>Bacillus sediminilitoris sp. nov., isolated from a tidal flat sediment on the East China Sea.</title>
        <authorList>
            <person name="Wei Y."/>
            <person name="Mao H."/>
            <person name="Fang J."/>
        </authorList>
    </citation>
    <scope>NUCLEOTIDE SEQUENCE [LARGE SCALE GENOMIC DNA]</scope>
    <source>
        <strain evidence="1 2">DSL-17</strain>
    </source>
</reference>
<dbReference type="Gene3D" id="3.20.20.410">
    <property type="entry name" value="Protein of unknown function UPF0759"/>
    <property type="match status" value="1"/>
</dbReference>
<dbReference type="SUPFAM" id="SSF117396">
    <property type="entry name" value="TM1631-like"/>
    <property type="match status" value="1"/>
</dbReference>
<dbReference type="AlphaFoldDB" id="A0A4S4C088"/>
<sequence length="292" mass="34424">MIRLSIQIGLTGWGDHDSLYPLKTQTKNKLQEYAAHFPIVEIDASFYAIQPERNIEKWLRDTPDSFQFIPKAYQGMTGHLRGTDTFEQKDEMFKAFIRSIKPIQKANKLAMVLFQFPPWFSCTKENVTYLKWCREQMDDIDVALEFRNQSWFSNSYYDQTLRFMESERWIHSIVDEPQAGVRSIPTVLHPTDSRKTLIRMHGRNVHGWNKPASNEDWRDVRYLYQYNEEELLQWKDHLDLLQKQSETIFMLFNNNSGGDAAANAKMMMDILNITYKGLAEKQLSLFQDEEGL</sequence>
<dbReference type="OrthoDB" id="9780310at2"/>
<evidence type="ECO:0000313" key="1">
    <source>
        <dbReference type="EMBL" id="THF80998.1"/>
    </source>
</evidence>
<dbReference type="Pfam" id="PF01904">
    <property type="entry name" value="DUF72"/>
    <property type="match status" value="1"/>
</dbReference>
<evidence type="ECO:0000313" key="2">
    <source>
        <dbReference type="Proteomes" id="UP000310334"/>
    </source>
</evidence>
<comment type="caution">
    <text evidence="1">The sequence shown here is derived from an EMBL/GenBank/DDBJ whole genome shotgun (WGS) entry which is preliminary data.</text>
</comment>
<name>A0A4S4C088_9BACI</name>
<dbReference type="Proteomes" id="UP000310334">
    <property type="component" value="Unassembled WGS sequence"/>
</dbReference>
<keyword evidence="2" id="KW-1185">Reference proteome</keyword>
<dbReference type="EMBL" id="SSNT01000005">
    <property type="protein sequence ID" value="THF80998.1"/>
    <property type="molecule type" value="Genomic_DNA"/>
</dbReference>
<proteinExistence type="predicted"/>
<dbReference type="InterPro" id="IPR002763">
    <property type="entry name" value="DUF72"/>
</dbReference>
<gene>
    <name evidence="1" type="ORF">E6W99_07475</name>
</gene>
<dbReference type="InterPro" id="IPR036520">
    <property type="entry name" value="UPF0759_sf"/>
</dbReference>
<accession>A0A4S4C088</accession>
<protein>
    <submittedName>
        <fullName evidence="1">DUF72 domain-containing protein</fullName>
    </submittedName>
</protein>